<protein>
    <submittedName>
        <fullName evidence="1">Uncharacterized protein</fullName>
    </submittedName>
</protein>
<sequence>MKLLSLLILTPFIALAHGEDKEGPHGGHIRMPGAFHTELMLDEKQDAHIFLLDMEFKYPTVKNSKIEVSAVNGKDKVDFKCSVMGGNHFHCAPTKKYPLKGELKVKAVRDGAVGNEVSYKLPLPKLAEEKPSSAHDHH</sequence>
<proteinExistence type="predicted"/>
<dbReference type="RefSeq" id="WP_063206739.1">
    <property type="nucleotide sequence ID" value="NZ_LUKD01000005.1"/>
</dbReference>
<comment type="caution">
    <text evidence="1">The sequence shown here is derived from an EMBL/GenBank/DDBJ whole genome shotgun (WGS) entry which is preliminary data.</text>
</comment>
<dbReference type="Proteomes" id="UP000075799">
    <property type="component" value="Unassembled WGS sequence"/>
</dbReference>
<dbReference type="AlphaFoldDB" id="A0A162G643"/>
<accession>A0A162G643</accession>
<dbReference type="EMBL" id="LUKD01000005">
    <property type="protein sequence ID" value="KYG65073.1"/>
    <property type="molecule type" value="Genomic_DNA"/>
</dbReference>
<name>A0A162G643_BDEBC</name>
<reference evidence="1 2" key="1">
    <citation type="submission" date="2016-03" db="EMBL/GenBank/DDBJ databases">
        <authorList>
            <person name="Ploux O."/>
        </authorList>
    </citation>
    <scope>NUCLEOTIDE SEQUENCE [LARGE SCALE GENOMIC DNA]</scope>
    <source>
        <strain evidence="1 2">EC13</strain>
    </source>
</reference>
<evidence type="ECO:0000313" key="2">
    <source>
        <dbReference type="Proteomes" id="UP000075799"/>
    </source>
</evidence>
<dbReference type="OrthoDB" id="343721at2"/>
<organism evidence="1 2">
    <name type="scientific">Bdellovibrio bacteriovorus</name>
    <dbReference type="NCBI Taxonomy" id="959"/>
    <lineage>
        <taxon>Bacteria</taxon>
        <taxon>Pseudomonadati</taxon>
        <taxon>Bdellovibrionota</taxon>
        <taxon>Bdellovibrionia</taxon>
        <taxon>Bdellovibrionales</taxon>
        <taxon>Pseudobdellovibrionaceae</taxon>
        <taxon>Bdellovibrio</taxon>
    </lineage>
</organism>
<gene>
    <name evidence="1" type="ORF">AZI87_10890</name>
</gene>
<evidence type="ECO:0000313" key="1">
    <source>
        <dbReference type="EMBL" id="KYG65073.1"/>
    </source>
</evidence>